<evidence type="ECO:0000256" key="5">
    <source>
        <dbReference type="ARBA" id="ARBA00022801"/>
    </source>
</evidence>
<dbReference type="PRINTS" id="PR00741">
    <property type="entry name" value="GLHYDRLASE29"/>
</dbReference>
<evidence type="ECO:0000259" key="9">
    <source>
        <dbReference type="Pfam" id="PF01120"/>
    </source>
</evidence>
<evidence type="ECO:0000256" key="6">
    <source>
        <dbReference type="ARBA" id="ARBA00023180"/>
    </source>
</evidence>
<evidence type="ECO:0000256" key="1">
    <source>
        <dbReference type="ARBA" id="ARBA00004071"/>
    </source>
</evidence>
<dbReference type="InterPro" id="IPR000933">
    <property type="entry name" value="Glyco_hydro_29"/>
</dbReference>
<feature type="domain" description="Glycoside hydrolase family 29 N-terminal" evidence="9">
    <location>
        <begin position="15"/>
        <end position="354"/>
    </location>
</feature>
<sequence>MRFAALLFAFACCCVAAAAAAAAQPYQPNWQSLDSRPIPDWYDRAKFGIFIHWGVYSVPAWSVVGDYAEWYWERLESDTTGVYQAFHNKTYGPNFKYQDFAAMFKAELFDPDTWADVIARSGAKYVVPTSKHHEGFTNWPSSVSWNWNSVDVGPHRDIIGELFTAFRKRNLHAGMYFSLFEWYNPLYTGPNPEEYVDEIMTPQLHDIINTYQPDLLWTDGEWMQNSSFWKSPDFLAWLFNSSPVKDKIVINDRWGEETRGVHGGFYTAEYSAQVFLNHKWEENSGLDLHSFGYNRMTPAELYLTALDVITLLVRCVCNGGNLLLDIGPSADGRIPELQQERLLEIGAWLDINGEAIYNTSIWTVQQSELVFPFNYSSPAEPRFISRRYADINNFEIPAGTSSDTTVLLGSGVKTYEECQYLCTKNSTCLSFTWYSAAVTNGFALMCYGRIDEAYEPASLVGAFSGRMEFYRVSYTQNVETQLLYAIVLPWPGASVILPSDQYRANFDRGVCGLGGTAPLPGS</sequence>
<dbReference type="Gene3D" id="3.50.4.10">
    <property type="entry name" value="Hepatocyte Growth Factor"/>
    <property type="match status" value="1"/>
</dbReference>
<evidence type="ECO:0000256" key="4">
    <source>
        <dbReference type="ARBA" id="ARBA00022729"/>
    </source>
</evidence>
<accession>A0A0D2WMT8</accession>
<dbReference type="Gene3D" id="3.20.20.80">
    <property type="entry name" value="Glycosidases"/>
    <property type="match status" value="1"/>
</dbReference>
<dbReference type="GO" id="GO:0005764">
    <property type="term" value="C:lysosome"/>
    <property type="evidence" value="ECO:0007669"/>
    <property type="project" value="TreeGrafter"/>
</dbReference>
<proteinExistence type="inferred from homology"/>
<evidence type="ECO:0000256" key="2">
    <source>
        <dbReference type="ARBA" id="ARBA00007951"/>
    </source>
</evidence>
<keyword evidence="6" id="KW-0325">Glycoprotein</keyword>
<dbReference type="eggNOG" id="KOG3340">
    <property type="taxonomic scope" value="Eukaryota"/>
</dbReference>
<keyword evidence="5" id="KW-0378">Hydrolase</keyword>
<dbReference type="GO" id="GO:0016139">
    <property type="term" value="P:glycoside catabolic process"/>
    <property type="evidence" value="ECO:0007669"/>
    <property type="project" value="TreeGrafter"/>
</dbReference>
<evidence type="ECO:0000256" key="7">
    <source>
        <dbReference type="ARBA" id="ARBA00023295"/>
    </source>
</evidence>
<dbReference type="InParanoid" id="A0A0D2WMT8"/>
<keyword evidence="4 8" id="KW-0732">Signal</keyword>
<dbReference type="STRING" id="595528.A0A0D2WMT8"/>
<evidence type="ECO:0000313" key="10">
    <source>
        <dbReference type="EMBL" id="KJE92265.1"/>
    </source>
</evidence>
<dbReference type="SUPFAM" id="SSF51445">
    <property type="entry name" value="(Trans)glycosidases"/>
    <property type="match status" value="1"/>
</dbReference>
<comment type="function">
    <text evidence="1">Alpha-L-fucosidase is responsible for hydrolyzing the alpha-1,6-linked fucose joined to the reducing-end N-acetylglucosamine of the carbohydrate moieties of glycoproteins.</text>
</comment>
<feature type="chain" id="PRO_5002270043" description="alpha-L-fucosidase" evidence="8">
    <location>
        <begin position="23"/>
        <end position="522"/>
    </location>
</feature>
<dbReference type="OrthoDB" id="6039950at2759"/>
<organism evidence="10 11">
    <name type="scientific">Capsaspora owczarzaki (strain ATCC 30864)</name>
    <dbReference type="NCBI Taxonomy" id="595528"/>
    <lineage>
        <taxon>Eukaryota</taxon>
        <taxon>Filasterea</taxon>
        <taxon>Capsaspora</taxon>
    </lineage>
</organism>
<keyword evidence="7" id="KW-0326">Glycosidase</keyword>
<dbReference type="GO" id="GO:0006004">
    <property type="term" value="P:fucose metabolic process"/>
    <property type="evidence" value="ECO:0007669"/>
    <property type="project" value="InterPro"/>
</dbReference>
<name>A0A0D2WMT8_CAPO3</name>
<keyword evidence="11" id="KW-1185">Reference proteome</keyword>
<evidence type="ECO:0000256" key="8">
    <source>
        <dbReference type="SAM" id="SignalP"/>
    </source>
</evidence>
<feature type="signal peptide" evidence="8">
    <location>
        <begin position="1"/>
        <end position="22"/>
    </location>
</feature>
<reference evidence="11" key="1">
    <citation type="submission" date="2011-02" db="EMBL/GenBank/DDBJ databases">
        <title>The Genome Sequence of Capsaspora owczarzaki ATCC 30864.</title>
        <authorList>
            <person name="Russ C."/>
            <person name="Cuomo C."/>
            <person name="Burger G."/>
            <person name="Gray M.W."/>
            <person name="Holland P.W.H."/>
            <person name="King N."/>
            <person name="Lang F.B.F."/>
            <person name="Roger A.J."/>
            <person name="Ruiz-Trillo I."/>
            <person name="Young S.K."/>
            <person name="Zeng Q."/>
            <person name="Gargeya S."/>
            <person name="Alvarado L."/>
            <person name="Berlin A."/>
            <person name="Chapman S.B."/>
            <person name="Chen Z."/>
            <person name="Freedman E."/>
            <person name="Gellesch M."/>
            <person name="Goldberg J."/>
            <person name="Griggs A."/>
            <person name="Gujja S."/>
            <person name="Heilman E."/>
            <person name="Heiman D."/>
            <person name="Howarth C."/>
            <person name="Mehta T."/>
            <person name="Neiman D."/>
            <person name="Pearson M."/>
            <person name="Roberts A."/>
            <person name="Saif S."/>
            <person name="Shea T."/>
            <person name="Shenoy N."/>
            <person name="Sisk P."/>
            <person name="Stolte C."/>
            <person name="Sykes S."/>
            <person name="White J."/>
            <person name="Yandava C."/>
            <person name="Haas B."/>
            <person name="Nusbaum C."/>
            <person name="Birren B."/>
        </authorList>
    </citation>
    <scope>NUCLEOTIDE SEQUENCE</scope>
    <source>
        <strain evidence="11">ATCC 30864</strain>
    </source>
</reference>
<dbReference type="PANTHER" id="PTHR10030">
    <property type="entry name" value="ALPHA-L-FUCOSIDASE"/>
    <property type="match status" value="1"/>
</dbReference>
<protein>
    <recommendedName>
        <fullName evidence="3">alpha-L-fucosidase</fullName>
        <ecNumber evidence="3">3.2.1.51</ecNumber>
    </recommendedName>
</protein>
<dbReference type="InterPro" id="IPR016286">
    <property type="entry name" value="FUC_metazoa-typ"/>
</dbReference>
<dbReference type="PhylomeDB" id="A0A0D2WMT8"/>
<dbReference type="SMART" id="SM00812">
    <property type="entry name" value="Alpha_L_fucos"/>
    <property type="match status" value="1"/>
</dbReference>
<gene>
    <name evidence="10" type="ORF">CAOG_008685</name>
</gene>
<dbReference type="InterPro" id="IPR057739">
    <property type="entry name" value="Glyco_hydro_29_N"/>
</dbReference>
<evidence type="ECO:0000313" key="11">
    <source>
        <dbReference type="Proteomes" id="UP000008743"/>
    </source>
</evidence>
<evidence type="ECO:0000256" key="3">
    <source>
        <dbReference type="ARBA" id="ARBA00012662"/>
    </source>
</evidence>
<comment type="similarity">
    <text evidence="2">Belongs to the glycosyl hydrolase 29 family.</text>
</comment>
<dbReference type="Proteomes" id="UP000008743">
    <property type="component" value="Unassembled WGS sequence"/>
</dbReference>
<dbReference type="PANTHER" id="PTHR10030:SF37">
    <property type="entry name" value="ALPHA-L-FUCOSIDASE-RELATED"/>
    <property type="match status" value="1"/>
</dbReference>
<dbReference type="EC" id="3.2.1.51" evidence="3"/>
<dbReference type="GO" id="GO:0004560">
    <property type="term" value="F:alpha-L-fucosidase activity"/>
    <property type="evidence" value="ECO:0007669"/>
    <property type="project" value="UniProtKB-EC"/>
</dbReference>
<dbReference type="Pfam" id="PF01120">
    <property type="entry name" value="Alpha_L_fucos"/>
    <property type="match status" value="1"/>
</dbReference>
<dbReference type="FunFam" id="3.20.20.80:FF:000027">
    <property type="entry name" value="Alpha-L-fucosidase"/>
    <property type="match status" value="1"/>
</dbReference>
<dbReference type="InterPro" id="IPR017853">
    <property type="entry name" value="GH"/>
</dbReference>
<dbReference type="AlphaFoldDB" id="A0A0D2WMT8"/>
<dbReference type="EMBL" id="KE346363">
    <property type="protein sequence ID" value="KJE92265.1"/>
    <property type="molecule type" value="Genomic_DNA"/>
</dbReference>